<dbReference type="Pfam" id="PF08356">
    <property type="entry name" value="EF_assoc_2"/>
    <property type="match status" value="1"/>
</dbReference>
<protein>
    <submittedName>
        <fullName evidence="2">Mitochondrial rho gtpase</fullName>
    </submittedName>
</protein>
<feature type="non-terminal residue" evidence="2">
    <location>
        <position position="189"/>
    </location>
</feature>
<dbReference type="SUPFAM" id="SSF47473">
    <property type="entry name" value="EF-hand"/>
    <property type="match status" value="1"/>
</dbReference>
<dbReference type="EMBL" id="JU980744">
    <property type="protein sequence ID" value="AFJ69807.1"/>
    <property type="molecule type" value="mRNA"/>
</dbReference>
<proteinExistence type="evidence at transcript level"/>
<name>I2CSC4_NANGC</name>
<accession>I2CSC4</accession>
<dbReference type="InterPro" id="IPR013567">
    <property type="entry name" value="EF_hand_assoc_2"/>
</dbReference>
<dbReference type="AlphaFoldDB" id="I2CSC4"/>
<evidence type="ECO:0000313" key="2">
    <source>
        <dbReference type="EMBL" id="AFJ69807.1"/>
    </source>
</evidence>
<dbReference type="Gene3D" id="1.10.238.10">
    <property type="entry name" value="EF-hand"/>
    <property type="match status" value="1"/>
</dbReference>
<reference evidence="2" key="1">
    <citation type="journal article" date="2012" name="Bioengineered">
        <title>Additional insights into the genome of the oleaginous model alga Nannochloropsis gaditana.</title>
        <authorList>
            <person name="Jinkerson R.E."/>
            <person name="Radakovits R."/>
            <person name="Posewitz M.C."/>
        </authorList>
    </citation>
    <scope>NUCLEOTIDE SEQUENCE</scope>
    <source>
        <strain evidence="2">CCMP526</strain>
    </source>
</reference>
<evidence type="ECO:0000259" key="1">
    <source>
        <dbReference type="Pfam" id="PF08356"/>
    </source>
</evidence>
<sequence>MERFRFVLQSLEVSALRLEGLSDLFLAAQRLVLYPLWPLFDMARDDLTPKLKRVLARVFRVFDRDHDSLLDDTELDALQQHCFKSHLQEEDLKAVKKEVAKHCPQGISAGGLTLQGLEQVVRLFLFDMQVDMPWTLLRSLDYDDDLEFDTSLPDLETAILGSPEDAYELSPEGKEKLRLVFSQYTRDPP</sequence>
<reference evidence="2" key="2">
    <citation type="journal article" date="2012" name="Nat. Commun.">
        <title>Draft genome sequence and genetic transformation of the oleaginous alga Nannochloropis gaditana.</title>
        <authorList>
            <person name="Radakovits R."/>
            <person name="Jinkerson R.E."/>
            <person name="Fuerstenberg S.I."/>
            <person name="Tae H."/>
            <person name="Settlage R.E."/>
            <person name="Boore J.L."/>
            <person name="Posewitz M.C."/>
        </authorList>
    </citation>
    <scope>NUCLEOTIDE SEQUENCE</scope>
    <source>
        <strain evidence="2">CCMP526</strain>
    </source>
</reference>
<gene>
    <name evidence="2" type="ORF">NGATSA_3051800</name>
</gene>
<feature type="domain" description="EF hand associated type-2" evidence="1">
    <location>
        <begin position="86"/>
        <end position="173"/>
    </location>
</feature>
<organism evidence="2">
    <name type="scientific">Nannochloropsis gaditana (strain CCMP526)</name>
    <name type="common">Green microalga</name>
    <name type="synonym">Microchloropsis gaditana</name>
    <dbReference type="NCBI Taxonomy" id="1093141"/>
    <lineage>
        <taxon>Eukaryota</taxon>
        <taxon>Sar</taxon>
        <taxon>Stramenopiles</taxon>
        <taxon>Ochrophyta</taxon>
        <taxon>Eustigmatophyceae</taxon>
        <taxon>Eustigmatales</taxon>
        <taxon>Monodopsidaceae</taxon>
        <taxon>Nannochloropsis</taxon>
    </lineage>
</organism>
<dbReference type="InterPro" id="IPR011992">
    <property type="entry name" value="EF-hand-dom_pair"/>
</dbReference>